<feature type="region of interest" description="Disordered" evidence="1">
    <location>
        <begin position="76"/>
        <end position="102"/>
    </location>
</feature>
<evidence type="ECO:0000256" key="1">
    <source>
        <dbReference type="SAM" id="MobiDB-lite"/>
    </source>
</evidence>
<dbReference type="AlphaFoldDB" id="A0AAN6I390"/>
<dbReference type="EMBL" id="JAHLUX010000012">
    <property type="protein sequence ID" value="KAG7816069.1"/>
    <property type="molecule type" value="Genomic_DNA"/>
</dbReference>
<feature type="transmembrane region" description="Helical" evidence="2">
    <location>
        <begin position="194"/>
        <end position="216"/>
    </location>
</feature>
<proteinExistence type="predicted"/>
<sequence length="300" mass="33615">MDDTLLSPLFTNVSYNGDEGILNMSIVMDSLGYIVDVNETTNTYTTLHVRLKYVGDVIYDEYLRLCNYSRVLRADGEEPASTTASQQSSSTDHSSLINHSTGVPDMSDMIQKRDVSMDRYFPQLLDRSEKLYDSCPIYDGDKVVVDLALYIGYHSPFGTYTLDVTVTDSDANHTVIGCSLATFSTVQKRSLQDFMVVFTALLLSLIILSNILGYQLSPYIDTQNPFLYKAASICNAPLLNQLSPSYADYLVYIQFIHFMAGLNLEFPGFFQPLMTSQRWAGVMDVLHNHAARGETYLPPS</sequence>
<keyword evidence="2" id="KW-0472">Membrane</keyword>
<name>A0AAN6I390_PICAN</name>
<organism evidence="3 4">
    <name type="scientific">Pichia angusta</name>
    <name type="common">Yeast</name>
    <name type="synonym">Hansenula polymorpha</name>
    <dbReference type="NCBI Taxonomy" id="870730"/>
    <lineage>
        <taxon>Eukaryota</taxon>
        <taxon>Fungi</taxon>
        <taxon>Dikarya</taxon>
        <taxon>Ascomycota</taxon>
        <taxon>Saccharomycotina</taxon>
        <taxon>Pichiomycetes</taxon>
        <taxon>Pichiales</taxon>
        <taxon>Pichiaceae</taxon>
        <taxon>Ogataea</taxon>
    </lineage>
</organism>
<keyword evidence="2" id="KW-1133">Transmembrane helix</keyword>
<dbReference type="PANTHER" id="PTHR31145:SF6">
    <property type="entry name" value="INTEGRAL MEMBRANE PROTEIN (AFU_ORTHOLOGUE AFUA_7G01610)"/>
    <property type="match status" value="1"/>
</dbReference>
<feature type="compositionally biased region" description="Low complexity" evidence="1">
    <location>
        <begin position="80"/>
        <end position="95"/>
    </location>
</feature>
<evidence type="ECO:0000313" key="3">
    <source>
        <dbReference type="EMBL" id="KAG7816069.1"/>
    </source>
</evidence>
<accession>A0AAN6I390</accession>
<gene>
    <name evidence="3" type="ORF">KL928_005035</name>
</gene>
<dbReference type="RefSeq" id="XP_043057622.1">
    <property type="nucleotide sequence ID" value="XM_043205800.1"/>
</dbReference>
<evidence type="ECO:0000313" key="4">
    <source>
        <dbReference type="Proteomes" id="UP001196530"/>
    </source>
</evidence>
<keyword evidence="2" id="KW-0812">Transmembrane</keyword>
<dbReference type="Proteomes" id="UP001196530">
    <property type="component" value="Unassembled WGS sequence"/>
</dbReference>
<reference evidence="3" key="1">
    <citation type="journal article" date="2021" name="G3 (Bethesda)">
        <title>Genomic diversity, chromosomal rearrangements, and interspecies hybridization in the ogataea polymorpha species complex.</title>
        <authorList>
            <person name="Hanson S.J."/>
            <person name="Cinneide E.O."/>
            <person name="Salzberg L.I."/>
            <person name="Wolfe K.H."/>
            <person name="McGowan J."/>
            <person name="Fitzpatrick D.A."/>
            <person name="Matlin K."/>
        </authorList>
    </citation>
    <scope>NUCLEOTIDE SEQUENCE</scope>
    <source>
        <strain evidence="3">61-244</strain>
    </source>
</reference>
<dbReference type="GO" id="GO:0016020">
    <property type="term" value="C:membrane"/>
    <property type="evidence" value="ECO:0007669"/>
    <property type="project" value="TreeGrafter"/>
</dbReference>
<dbReference type="PANTHER" id="PTHR31145">
    <property type="entry name" value="INTEGRAL MEMBRANE PROTEIN (AFU_ORTHOLOGUE AFUA_7G01610)"/>
    <property type="match status" value="1"/>
</dbReference>
<dbReference type="InterPro" id="IPR040241">
    <property type="entry name" value="TRP_Flc/Pkd2-like"/>
</dbReference>
<dbReference type="GO" id="GO:0055085">
    <property type="term" value="P:transmembrane transport"/>
    <property type="evidence" value="ECO:0007669"/>
    <property type="project" value="TreeGrafter"/>
</dbReference>
<evidence type="ECO:0000256" key="2">
    <source>
        <dbReference type="SAM" id="Phobius"/>
    </source>
</evidence>
<feature type="transmembrane region" description="Helical" evidence="2">
    <location>
        <begin position="249"/>
        <end position="270"/>
    </location>
</feature>
<comment type="caution">
    <text evidence="3">The sequence shown here is derived from an EMBL/GenBank/DDBJ whole genome shotgun (WGS) entry which is preliminary data.</text>
</comment>
<protein>
    <submittedName>
        <fullName evidence="3">Uncharacterized protein</fullName>
    </submittedName>
</protein>
<dbReference type="GeneID" id="66129086"/>